<name>A0ABQ9IHZ4_9NEOP</name>
<protein>
    <submittedName>
        <fullName evidence="2">Uncharacterized protein</fullName>
    </submittedName>
</protein>
<dbReference type="EMBL" id="JARBHB010000001">
    <property type="protein sequence ID" value="KAJ8895839.1"/>
    <property type="molecule type" value="Genomic_DNA"/>
</dbReference>
<keyword evidence="3" id="KW-1185">Reference proteome</keyword>
<reference evidence="2 3" key="1">
    <citation type="submission" date="2023-02" db="EMBL/GenBank/DDBJ databases">
        <title>LHISI_Scaffold_Assembly.</title>
        <authorList>
            <person name="Stuart O.P."/>
            <person name="Cleave R."/>
            <person name="Magrath M.J.L."/>
            <person name="Mikheyev A.S."/>
        </authorList>
    </citation>
    <scope>NUCLEOTIDE SEQUENCE [LARGE SCALE GENOMIC DNA]</scope>
    <source>
        <strain evidence="2">Daus_M_001</strain>
        <tissue evidence="2">Leg muscle</tissue>
    </source>
</reference>
<gene>
    <name evidence="2" type="ORF">PR048_001178</name>
</gene>
<dbReference type="Proteomes" id="UP001159363">
    <property type="component" value="Chromosome 1"/>
</dbReference>
<sequence length="358" mass="38077">MLGGAAASRDDKAPYSTYPRGGHRRINARVGRPRRETYQQLVSSSGVGSDVKKARRSLSGGSAKCRATGAFVDPSCKLAPSISSSRRGISAASSRLTLRGLRTATFSVKLSYARKRVSRGDEIVDAHISVAPSAITLLGLRLVKFLQPGGLKCQLLGFIWSLGTGKSIISPPAAPTVIPSVSRMSYKALSRMALFNHPTNRVRFPVAPGLSHVGIVPDNVSGRRVFSVASRFPPPLNTCAAPYSPHSILIVSQNPVLAAQISPPYSCASTSRSYHAQSKEGDKSGHFHVVNDLLILKYFSGLVGVGELGIGRRGGSEVSPTVIATGTPIAVNIYEVGRNRSPFPYALAIPLPRLQLVE</sequence>
<evidence type="ECO:0000256" key="1">
    <source>
        <dbReference type="SAM" id="MobiDB-lite"/>
    </source>
</evidence>
<organism evidence="2 3">
    <name type="scientific">Dryococelus australis</name>
    <dbReference type="NCBI Taxonomy" id="614101"/>
    <lineage>
        <taxon>Eukaryota</taxon>
        <taxon>Metazoa</taxon>
        <taxon>Ecdysozoa</taxon>
        <taxon>Arthropoda</taxon>
        <taxon>Hexapoda</taxon>
        <taxon>Insecta</taxon>
        <taxon>Pterygota</taxon>
        <taxon>Neoptera</taxon>
        <taxon>Polyneoptera</taxon>
        <taxon>Phasmatodea</taxon>
        <taxon>Verophasmatodea</taxon>
        <taxon>Anareolatae</taxon>
        <taxon>Phasmatidae</taxon>
        <taxon>Eurycanthinae</taxon>
        <taxon>Dryococelus</taxon>
    </lineage>
</organism>
<accession>A0ABQ9IHZ4</accession>
<proteinExistence type="predicted"/>
<evidence type="ECO:0000313" key="2">
    <source>
        <dbReference type="EMBL" id="KAJ8895839.1"/>
    </source>
</evidence>
<evidence type="ECO:0000313" key="3">
    <source>
        <dbReference type="Proteomes" id="UP001159363"/>
    </source>
</evidence>
<feature type="region of interest" description="Disordered" evidence="1">
    <location>
        <begin position="1"/>
        <end position="33"/>
    </location>
</feature>
<comment type="caution">
    <text evidence="2">The sequence shown here is derived from an EMBL/GenBank/DDBJ whole genome shotgun (WGS) entry which is preliminary data.</text>
</comment>